<name>A0ACB8UKD5_9APHY</name>
<proteinExistence type="predicted"/>
<protein>
    <submittedName>
        <fullName evidence="1">Uncharacterized protein</fullName>
    </submittedName>
</protein>
<sequence>MPPNCLHLAIQEAVSNAISEPSFSASLPPLSESAWLKILEDTPLSRAQNDRLEFMGDALMYATLGRQLYQQIPGGTAGLYTSTRAVLHSNATFSRLAEKFDILAVSRKVLDALTVRTFGLGSNAPEKTKGEIKATGDLFETVIGAYYLEHGFECLSQWVGELYAPLIATAKQAFLDNASSKARKLLPTATQRGCVGLLTQKPRLGATPPKGPKQKRKQKGPLALSSSTVLSPVKARLLALTRSAPMRTSPDAMTPTPRKAIGPRLPLTLRITTPRQPRMKSKPVHIDLTLSDDEEDSPTSAKKQGSTSRPPVAIANAIQSPRVDSGYTKAEDSDSDEEERLERMLLSNDSNMDLASSDSD</sequence>
<accession>A0ACB8UKD5</accession>
<organism evidence="1 2">
    <name type="scientific">Irpex rosettiformis</name>
    <dbReference type="NCBI Taxonomy" id="378272"/>
    <lineage>
        <taxon>Eukaryota</taxon>
        <taxon>Fungi</taxon>
        <taxon>Dikarya</taxon>
        <taxon>Basidiomycota</taxon>
        <taxon>Agaricomycotina</taxon>
        <taxon>Agaricomycetes</taxon>
        <taxon>Polyporales</taxon>
        <taxon>Irpicaceae</taxon>
        <taxon>Irpex</taxon>
    </lineage>
</organism>
<reference evidence="1" key="1">
    <citation type="journal article" date="2021" name="Environ. Microbiol.">
        <title>Gene family expansions and transcriptome signatures uncover fungal adaptations to wood decay.</title>
        <authorList>
            <person name="Hage H."/>
            <person name="Miyauchi S."/>
            <person name="Viragh M."/>
            <person name="Drula E."/>
            <person name="Min B."/>
            <person name="Chaduli D."/>
            <person name="Navarro D."/>
            <person name="Favel A."/>
            <person name="Norest M."/>
            <person name="Lesage-Meessen L."/>
            <person name="Balint B."/>
            <person name="Merenyi Z."/>
            <person name="de Eugenio L."/>
            <person name="Morin E."/>
            <person name="Martinez A.T."/>
            <person name="Baldrian P."/>
            <person name="Stursova M."/>
            <person name="Martinez M.J."/>
            <person name="Novotny C."/>
            <person name="Magnuson J.K."/>
            <person name="Spatafora J.W."/>
            <person name="Maurice S."/>
            <person name="Pangilinan J."/>
            <person name="Andreopoulos W."/>
            <person name="LaButti K."/>
            <person name="Hundley H."/>
            <person name="Na H."/>
            <person name="Kuo A."/>
            <person name="Barry K."/>
            <person name="Lipzen A."/>
            <person name="Henrissat B."/>
            <person name="Riley R."/>
            <person name="Ahrendt S."/>
            <person name="Nagy L.G."/>
            <person name="Grigoriev I.V."/>
            <person name="Martin F."/>
            <person name="Rosso M.N."/>
        </authorList>
    </citation>
    <scope>NUCLEOTIDE SEQUENCE</scope>
    <source>
        <strain evidence="1">CBS 384.51</strain>
    </source>
</reference>
<evidence type="ECO:0000313" key="1">
    <source>
        <dbReference type="EMBL" id="KAI0094803.1"/>
    </source>
</evidence>
<keyword evidence="2" id="KW-1185">Reference proteome</keyword>
<dbReference type="Proteomes" id="UP001055072">
    <property type="component" value="Unassembled WGS sequence"/>
</dbReference>
<evidence type="ECO:0000313" key="2">
    <source>
        <dbReference type="Proteomes" id="UP001055072"/>
    </source>
</evidence>
<gene>
    <name evidence="1" type="ORF">BDY19DRAFT_914696</name>
</gene>
<comment type="caution">
    <text evidence="1">The sequence shown here is derived from an EMBL/GenBank/DDBJ whole genome shotgun (WGS) entry which is preliminary data.</text>
</comment>
<dbReference type="EMBL" id="MU274900">
    <property type="protein sequence ID" value="KAI0094803.1"/>
    <property type="molecule type" value="Genomic_DNA"/>
</dbReference>